<evidence type="ECO:0000259" key="4">
    <source>
        <dbReference type="Pfam" id="PF01593"/>
    </source>
</evidence>
<accession>A0A051TUE7</accession>
<dbReference type="Proteomes" id="UP000025947">
    <property type="component" value="Unassembled WGS sequence"/>
</dbReference>
<comment type="subunit">
    <text evidence="2">Interacts with COX5B; this interaction may contribute to localize PYROXD2 to the inner face of the inner mitochondrial membrane.</text>
</comment>
<dbReference type="Gene3D" id="3.50.50.60">
    <property type="entry name" value="FAD/NAD(P)-binding domain"/>
    <property type="match status" value="2"/>
</dbReference>
<gene>
    <name evidence="5" type="ORF">K875_03480</name>
</gene>
<comment type="caution">
    <text evidence="5">The sequence shown here is derived from an EMBL/GenBank/DDBJ whole genome shotgun (WGS) entry which is preliminary data.</text>
</comment>
<dbReference type="GO" id="GO:0016491">
    <property type="term" value="F:oxidoreductase activity"/>
    <property type="evidence" value="ECO:0007669"/>
    <property type="project" value="InterPro"/>
</dbReference>
<sequence>MAAGGVVGAPGAKPGEVTVRDTADAVVIGAGHHGLVAASMLADAGWDVLVLEAQPEPGGAVRSAELTPGYITDLFSSYYPMTVASPAMAALKLEDHGLRWSHAPTVVGHPRSASDDDPPIVYHDPAQTAAEFARRTPADGENWLRVVELWNKIKAPLLDAMLAPFPPVRPLLGLLRRLGTPEAVRVARLLVQPANAMASQLFEGEAPRVLLLGNAMHADVPPDAPISGAMGFLMTMLAQDGGWPVPVGGAGQLTAALVKRARSAGARIECNQNVSRIHVRAGRAVGVTTSAGRSVTARRAVVADVTAPRLFCDMLPADAVPQALRRDLEHYEWDPPVVKVNYALAEPIPWRAEKLRSVGTVHLGADGDGLTRWMADLNTRVIPEHPFMLLGQTTTADPTRSPTGTESVWAYTHLPRNVSDDASAELLATAVDRVIEEHAPGFGSAVIGRFVQRPSDLEANDANLHLGALNGGTAQLQQMLVFRPAPGMGRAETPVERLYLGSASATPGGSVHGACGRNAANAALAADGATGWPRRKLGRAVLKRLTG</sequence>
<dbReference type="HOGENOM" id="CLU_019327_1_0_11"/>
<dbReference type="Pfam" id="PF01593">
    <property type="entry name" value="Amino_oxidase"/>
    <property type="match status" value="1"/>
</dbReference>
<dbReference type="EMBL" id="JLXW01000010">
    <property type="protein sequence ID" value="KBZ60534.1"/>
    <property type="molecule type" value="Genomic_DNA"/>
</dbReference>
<dbReference type="SUPFAM" id="SSF51905">
    <property type="entry name" value="FAD/NAD(P)-binding domain"/>
    <property type="match status" value="1"/>
</dbReference>
<dbReference type="InterPro" id="IPR002937">
    <property type="entry name" value="Amino_oxidase"/>
</dbReference>
<name>A0A051TUE7_9MYCO</name>
<evidence type="ECO:0000256" key="2">
    <source>
        <dbReference type="ARBA" id="ARBA00038825"/>
    </source>
</evidence>
<evidence type="ECO:0000256" key="1">
    <source>
        <dbReference type="ARBA" id="ARBA00037217"/>
    </source>
</evidence>
<feature type="domain" description="Amine oxidase" evidence="4">
    <location>
        <begin position="34"/>
        <end position="522"/>
    </location>
</feature>
<evidence type="ECO:0000256" key="3">
    <source>
        <dbReference type="ARBA" id="ARBA00040298"/>
    </source>
</evidence>
<organism evidence="5 6">
    <name type="scientific">Mycobacterium [tuberculosis] TKK-01-0051</name>
    <dbReference type="NCBI Taxonomy" id="1324261"/>
    <lineage>
        <taxon>Bacteria</taxon>
        <taxon>Bacillati</taxon>
        <taxon>Actinomycetota</taxon>
        <taxon>Actinomycetes</taxon>
        <taxon>Mycobacteriales</taxon>
        <taxon>Mycobacteriaceae</taxon>
        <taxon>Mycobacterium</taxon>
        <taxon>Mycobacterium avium complex (MAC)</taxon>
    </lineage>
</organism>
<evidence type="ECO:0000313" key="6">
    <source>
        <dbReference type="Proteomes" id="UP000025947"/>
    </source>
</evidence>
<dbReference type="PANTHER" id="PTHR10668">
    <property type="entry name" value="PHYTOENE DEHYDROGENASE"/>
    <property type="match status" value="1"/>
</dbReference>
<protein>
    <recommendedName>
        <fullName evidence="3">Pyridine nucleotide-disulfide oxidoreductase domain-containing protein 2</fullName>
    </recommendedName>
</protein>
<dbReference type="AlphaFoldDB" id="A0A051TUE7"/>
<dbReference type="PATRIC" id="fig|1324261.3.peg.3519"/>
<keyword evidence="6" id="KW-1185">Reference proteome</keyword>
<comment type="function">
    <text evidence="1">Probable oxidoreductase that may play a role as regulator of mitochondrial function.</text>
</comment>
<reference evidence="5 6" key="1">
    <citation type="submission" date="2014-04" db="EMBL/GenBank/DDBJ databases">
        <title>The Genome Sequence of Mycobacterium tuberculosis TKK-01-0051.</title>
        <authorList>
            <consortium name="The Broad Institute Genomics Platform"/>
            <consortium name="The Broad Institute Genome Sequencing Center for Infectious Disease"/>
            <person name="Earl A.M."/>
            <person name="Cohen K."/>
            <person name="Pym A."/>
            <person name="Bishai W."/>
            <person name="Maharaj K."/>
            <person name="Desjardins C."/>
            <person name="Abeel T."/>
            <person name="Young S."/>
            <person name="Zeng Q."/>
            <person name="Gargeya S."/>
            <person name="Abouelleil A."/>
            <person name="Alvarado L."/>
            <person name="Chapman S.B."/>
            <person name="Gainer-Dewar J."/>
            <person name="Goldberg J."/>
            <person name="Griggs A."/>
            <person name="Gujja S."/>
            <person name="Hansen M."/>
            <person name="Howarth C."/>
            <person name="Imamovic A."/>
            <person name="Larimer J."/>
            <person name="Murphy C."/>
            <person name="Naylor J."/>
            <person name="Pearson M."/>
            <person name="Poon T.W."/>
            <person name="Priest M."/>
            <person name="Roberts A."/>
            <person name="Saif S."/>
            <person name="Shea T."/>
            <person name="Sykes S."/>
            <person name="Wortman J."/>
            <person name="Nusbaum C."/>
            <person name="Birren B."/>
        </authorList>
    </citation>
    <scope>NUCLEOTIDE SEQUENCE [LARGE SCALE GENOMIC DNA]</scope>
    <source>
        <strain evidence="5 6">TKK-01-0051</strain>
    </source>
</reference>
<evidence type="ECO:0000313" key="5">
    <source>
        <dbReference type="EMBL" id="KBZ60534.1"/>
    </source>
</evidence>
<proteinExistence type="predicted"/>
<dbReference type="InterPro" id="IPR036188">
    <property type="entry name" value="FAD/NAD-bd_sf"/>
</dbReference>
<dbReference type="PANTHER" id="PTHR10668:SF105">
    <property type="entry name" value="DEHYDROGENASE-RELATED"/>
    <property type="match status" value="1"/>
</dbReference>